<dbReference type="Gene3D" id="1.10.260.130">
    <property type="match status" value="1"/>
</dbReference>
<dbReference type="AlphaFoldDB" id="A0A9P0W1V6"/>
<dbReference type="OrthoDB" id="2373480at2759"/>
<keyword evidence="6" id="KW-1185">Reference proteome</keyword>
<feature type="signal peptide" evidence="4">
    <location>
        <begin position="1"/>
        <end position="18"/>
    </location>
</feature>
<proteinExistence type="inferred from homology"/>
<comment type="caution">
    <text evidence="5">The sequence shown here is derived from an EMBL/GenBank/DDBJ whole genome shotgun (WGS) entry which is preliminary data.</text>
</comment>
<dbReference type="Proteomes" id="UP000837801">
    <property type="component" value="Unassembled WGS sequence"/>
</dbReference>
<dbReference type="GO" id="GO:0016042">
    <property type="term" value="P:lipid catabolic process"/>
    <property type="evidence" value="ECO:0007669"/>
    <property type="project" value="UniProtKB-UniRule"/>
</dbReference>
<dbReference type="GO" id="GO:0004806">
    <property type="term" value="F:triacylglycerol lipase activity"/>
    <property type="evidence" value="ECO:0007669"/>
    <property type="project" value="UniProtKB-UniRule"/>
</dbReference>
<dbReference type="InterPro" id="IPR029058">
    <property type="entry name" value="AB_hydrolase_fold"/>
</dbReference>
<gene>
    <name evidence="5" type="ORF">CLIB1423_47S00122</name>
</gene>
<reference evidence="5" key="1">
    <citation type="submission" date="2022-03" db="EMBL/GenBank/DDBJ databases">
        <authorList>
            <person name="Legras J.-L."/>
            <person name="Devillers H."/>
            <person name="Grondin C."/>
        </authorList>
    </citation>
    <scope>NUCLEOTIDE SEQUENCE</scope>
    <source>
        <strain evidence="5">CLIB 1423</strain>
    </source>
</reference>
<dbReference type="Gene3D" id="3.40.50.1820">
    <property type="entry name" value="alpha/beta hydrolase"/>
    <property type="match status" value="1"/>
</dbReference>
<evidence type="ECO:0000313" key="5">
    <source>
        <dbReference type="EMBL" id="CAH2356063.1"/>
    </source>
</evidence>
<dbReference type="EMBL" id="CAKXYY010000047">
    <property type="protein sequence ID" value="CAH2356063.1"/>
    <property type="molecule type" value="Genomic_DNA"/>
</dbReference>
<evidence type="ECO:0000256" key="4">
    <source>
        <dbReference type="PIRNR" id="PIRNR029171"/>
    </source>
</evidence>
<name>A0A9P0W1V6_9ASCO</name>
<dbReference type="SUPFAM" id="SSF53474">
    <property type="entry name" value="alpha/beta-Hydrolases"/>
    <property type="match status" value="1"/>
</dbReference>
<evidence type="ECO:0000313" key="6">
    <source>
        <dbReference type="Proteomes" id="UP000837801"/>
    </source>
</evidence>
<comment type="similarity">
    <text evidence="4">Belongs to the AB hydrolase superfamily. Lipase family.</text>
</comment>
<comment type="catalytic activity">
    <reaction evidence="3">
        <text>a triacylglycerol + H2O = a diacylglycerol + a fatty acid + H(+)</text>
        <dbReference type="Rhea" id="RHEA:12044"/>
        <dbReference type="ChEBI" id="CHEBI:15377"/>
        <dbReference type="ChEBI" id="CHEBI:15378"/>
        <dbReference type="ChEBI" id="CHEBI:17855"/>
        <dbReference type="ChEBI" id="CHEBI:18035"/>
        <dbReference type="ChEBI" id="CHEBI:28868"/>
        <dbReference type="EC" id="3.1.1.3"/>
    </reaction>
    <physiologicalReaction direction="left-to-right" evidence="3">
        <dbReference type="Rhea" id="RHEA:12045"/>
    </physiologicalReaction>
</comment>
<keyword evidence="2" id="KW-0325">Glycoprotein</keyword>
<keyword evidence="1 4" id="KW-0732">Signal</keyword>
<protein>
    <submittedName>
        <fullName evidence="5">Lipase 4</fullName>
    </submittedName>
</protein>
<accession>A0A9P0W1V6</accession>
<evidence type="ECO:0000256" key="2">
    <source>
        <dbReference type="ARBA" id="ARBA00023180"/>
    </source>
</evidence>
<evidence type="ECO:0000256" key="1">
    <source>
        <dbReference type="ARBA" id="ARBA00022729"/>
    </source>
</evidence>
<feature type="chain" id="PRO_5040557452" evidence="4">
    <location>
        <begin position="19"/>
        <end position="463"/>
    </location>
</feature>
<dbReference type="PANTHER" id="PTHR34853">
    <property type="match status" value="1"/>
</dbReference>
<dbReference type="PIRSF" id="PIRSF029171">
    <property type="entry name" value="Esterase_LipA"/>
    <property type="match status" value="1"/>
</dbReference>
<evidence type="ECO:0000256" key="3">
    <source>
        <dbReference type="ARBA" id="ARBA00023369"/>
    </source>
</evidence>
<sequence>MWTKLVSFLYLSINIVNSAPVINPRATLQLPSEDPFYSPPTGFEDAEVGTVLRLKKIDNPFGIFVFEVNVQAVYQILVRSEDTFHQPIAIVSTLFIPQDSDPTKLVSYQIAEDTASENCAPSYAMQLDSSPLSWVTPQLELLLFSAALEEGYNVIVPDHEGPKATFVAGYSAGYAVLNSIRGVFNSGAVQSNYSEAEIVLWGYSGGGFASGWAASLQPTYAPELNLVGTAMGGVPVDLISSAKHLMGTVFAGFGISAIVGLTHEYPELKELVKELVYPDKYEEYTYVENICLAQILYEYAYSTFEEYSSEGEGVYTIPLVVNITDENNLSKNGMFPACPILIYSSVNDEIIPINGTDILYDLYCKNGVSVEYRKDSLSEHIITAVSGSGLALNFIKDRFNGIKANSECQVSTILSDFIYPDSFLGFGDIIISSLDIFQGKELGPSNSSSSLLESIETLLKRKE</sequence>
<dbReference type="Pfam" id="PF03583">
    <property type="entry name" value="LIP"/>
    <property type="match status" value="1"/>
</dbReference>
<dbReference type="PANTHER" id="PTHR34853:SF1">
    <property type="entry name" value="LIPASE 5"/>
    <property type="match status" value="1"/>
</dbReference>
<organism evidence="5 6">
    <name type="scientific">[Candida] railenensis</name>
    <dbReference type="NCBI Taxonomy" id="45579"/>
    <lineage>
        <taxon>Eukaryota</taxon>
        <taxon>Fungi</taxon>
        <taxon>Dikarya</taxon>
        <taxon>Ascomycota</taxon>
        <taxon>Saccharomycotina</taxon>
        <taxon>Pichiomycetes</taxon>
        <taxon>Debaryomycetaceae</taxon>
        <taxon>Kurtzmaniella</taxon>
    </lineage>
</organism>
<dbReference type="InterPro" id="IPR005152">
    <property type="entry name" value="Lipase_secreted"/>
</dbReference>